<dbReference type="HAMAP" id="MF_01629">
    <property type="entry name" value="PdxH"/>
    <property type="match status" value="1"/>
</dbReference>
<comment type="cofactor">
    <cofactor evidence="5 6">
        <name>FMN</name>
        <dbReference type="ChEBI" id="CHEBI:58210"/>
    </cofactor>
    <text evidence="5 6">Binds 1 FMN per subunit.</text>
</comment>
<comment type="function">
    <text evidence="5">Catalyzes the oxidation of either pyridoxine 5'-phosphate (PNP) or pyridoxamine 5'-phosphate (PMP) into pyridoxal 5'-phosphate (PLP).</text>
</comment>
<dbReference type="STRING" id="1765967.BW247_00840"/>
<evidence type="ECO:0000256" key="2">
    <source>
        <dbReference type="ARBA" id="ARBA00022630"/>
    </source>
</evidence>
<dbReference type="NCBIfam" id="NF004231">
    <property type="entry name" value="PRK05679.1"/>
    <property type="match status" value="1"/>
</dbReference>
<feature type="binding site" evidence="5">
    <location>
        <position position="108"/>
    </location>
    <ligand>
        <name>substrate</name>
    </ligand>
</feature>
<dbReference type="UniPathway" id="UPA01068">
    <property type="reaction ID" value="UER00304"/>
</dbReference>
<evidence type="ECO:0000259" key="7">
    <source>
        <dbReference type="Pfam" id="PF01243"/>
    </source>
</evidence>
<dbReference type="AlphaFoldDB" id="A0A1P8UDH9"/>
<feature type="binding site" evidence="5 6">
    <location>
        <begin position="125"/>
        <end position="126"/>
    </location>
    <ligand>
        <name>FMN</name>
        <dbReference type="ChEBI" id="CHEBI:58210"/>
    </ligand>
</feature>
<dbReference type="Pfam" id="PF10590">
    <property type="entry name" value="PNP_phzG_C"/>
    <property type="match status" value="1"/>
</dbReference>
<feature type="binding site" evidence="5 6">
    <location>
        <begin position="42"/>
        <end position="47"/>
    </location>
    <ligand>
        <name>FMN</name>
        <dbReference type="ChEBI" id="CHEBI:58210"/>
    </ligand>
</feature>
<comment type="catalytic activity">
    <reaction evidence="5">
        <text>pyridoxine 5'-phosphate + O2 = pyridoxal 5'-phosphate + H2O2</text>
        <dbReference type="Rhea" id="RHEA:15149"/>
        <dbReference type="ChEBI" id="CHEBI:15379"/>
        <dbReference type="ChEBI" id="CHEBI:16240"/>
        <dbReference type="ChEBI" id="CHEBI:58589"/>
        <dbReference type="ChEBI" id="CHEBI:597326"/>
        <dbReference type="EC" id="1.4.3.5"/>
    </reaction>
</comment>
<evidence type="ECO:0000256" key="1">
    <source>
        <dbReference type="ARBA" id="ARBA00007301"/>
    </source>
</evidence>
<dbReference type="EC" id="1.4.3.5" evidence="5"/>
<feature type="binding site" evidence="5 6">
    <location>
        <begin position="57"/>
        <end position="58"/>
    </location>
    <ligand>
        <name>FMN</name>
        <dbReference type="ChEBI" id="CHEBI:58210"/>
    </ligand>
</feature>
<proteinExistence type="inferred from homology"/>
<sequence>MLDPRILDTFNALYAAALDSAEPTPTAMNLATVDARGRPRSRIVLLKSFDADGFCFYTNYASDKGAEIAANDAVSLCIHWPTLGAGGGTQIRIEGHAERLSGAASDAYFATRPRGSQLGAWASLQSQTLDSRETFDTRYARYEAEFAGSDVPRPPHWGGYRVMPDRVEFWYGANFRLHERVCWERTDGQWNARLLYP</sequence>
<dbReference type="Gene3D" id="2.30.110.10">
    <property type="entry name" value="Electron Transport, Fmn-binding Protein, Chain A"/>
    <property type="match status" value="1"/>
</dbReference>
<name>A0A1P8UDH9_9GAMM</name>
<comment type="similarity">
    <text evidence="1 5">Belongs to the pyridoxamine 5'-phosphate oxidase family.</text>
</comment>
<dbReference type="PANTHER" id="PTHR10851">
    <property type="entry name" value="PYRIDOXINE-5-PHOSPHATE OXIDASE"/>
    <property type="match status" value="1"/>
</dbReference>
<dbReference type="GO" id="GO:0008615">
    <property type="term" value="P:pyridoxine biosynthetic process"/>
    <property type="evidence" value="ECO:0007669"/>
    <property type="project" value="UniProtKB-UniRule"/>
</dbReference>
<comment type="subunit">
    <text evidence="5">Homodimer.</text>
</comment>
<accession>A0A1P8UDH9</accession>
<dbReference type="InterPro" id="IPR012349">
    <property type="entry name" value="Split_barrel_FMN-bd"/>
</dbReference>
<dbReference type="KEGG" id="afy:BW247_00840"/>
<comment type="pathway">
    <text evidence="5">Cofactor metabolism; pyridoxal 5'-phosphate salvage; pyridoxal 5'-phosphate from pyridoxamine 5'-phosphate: step 1/1.</text>
</comment>
<dbReference type="RefSeq" id="WP_076835166.1">
    <property type="nucleotide sequence ID" value="NZ_CP019434.1"/>
</dbReference>
<protein>
    <recommendedName>
        <fullName evidence="5">Pyridoxine/pyridoxamine 5'-phosphate oxidase</fullName>
        <ecNumber evidence="5">1.4.3.5</ecNumber>
    </recommendedName>
    <alternativeName>
        <fullName evidence="5">PNP/PMP oxidase</fullName>
        <shortName evidence="5">PNPOx</shortName>
    </alternativeName>
    <alternativeName>
        <fullName evidence="5">Pyridoxal 5'-phosphate synthase</fullName>
    </alternativeName>
</protein>
<dbReference type="SUPFAM" id="SSF50475">
    <property type="entry name" value="FMN-binding split barrel"/>
    <property type="match status" value="1"/>
</dbReference>
<dbReference type="InterPro" id="IPR019576">
    <property type="entry name" value="Pyridoxamine_oxidase_dimer_C"/>
</dbReference>
<feature type="binding site" evidence="5">
    <location>
        <position position="116"/>
    </location>
    <ligand>
        <name>substrate</name>
    </ligand>
</feature>
<evidence type="ECO:0000256" key="5">
    <source>
        <dbReference type="HAMAP-Rule" id="MF_01629"/>
    </source>
</evidence>
<dbReference type="PANTHER" id="PTHR10851:SF0">
    <property type="entry name" value="PYRIDOXINE-5'-PHOSPHATE OXIDASE"/>
    <property type="match status" value="1"/>
</dbReference>
<keyword evidence="3 5" id="KW-0288">FMN</keyword>
<feature type="binding site" evidence="5 6">
    <location>
        <position position="180"/>
    </location>
    <ligand>
        <name>FMN</name>
        <dbReference type="ChEBI" id="CHEBI:58210"/>
    </ligand>
</feature>
<dbReference type="NCBIfam" id="TIGR00558">
    <property type="entry name" value="pdxH"/>
    <property type="match status" value="1"/>
</dbReference>
<evidence type="ECO:0000259" key="8">
    <source>
        <dbReference type="Pfam" id="PF10590"/>
    </source>
</evidence>
<organism evidence="9 10">
    <name type="scientific">Acidihalobacter ferrooxydans</name>
    <dbReference type="NCBI Taxonomy" id="1765967"/>
    <lineage>
        <taxon>Bacteria</taxon>
        <taxon>Pseudomonadati</taxon>
        <taxon>Pseudomonadota</taxon>
        <taxon>Gammaproteobacteria</taxon>
        <taxon>Chromatiales</taxon>
        <taxon>Ectothiorhodospiraceae</taxon>
        <taxon>Acidihalobacter</taxon>
    </lineage>
</organism>
<gene>
    <name evidence="5" type="primary">pdxH</name>
    <name evidence="9" type="ORF">BW247_00840</name>
</gene>
<feature type="binding site" evidence="5">
    <location>
        <position position="47"/>
    </location>
    <ligand>
        <name>substrate</name>
    </ligand>
</feature>
<feature type="binding site" evidence="5 6">
    <location>
        <position position="64"/>
    </location>
    <ligand>
        <name>FMN</name>
        <dbReference type="ChEBI" id="CHEBI:58210"/>
    </ligand>
</feature>
<evidence type="ECO:0000256" key="4">
    <source>
        <dbReference type="ARBA" id="ARBA00023002"/>
    </source>
</evidence>
<evidence type="ECO:0000313" key="9">
    <source>
        <dbReference type="EMBL" id="APZ41819.1"/>
    </source>
</evidence>
<dbReference type="InterPro" id="IPR011576">
    <property type="entry name" value="Pyridox_Oxase_N"/>
</dbReference>
<keyword evidence="4 5" id="KW-0560">Oxidoreductase</keyword>
<feature type="domain" description="Pyridoxamine 5'-phosphate oxidase N-terminal" evidence="7">
    <location>
        <begin position="23"/>
        <end position="140"/>
    </location>
</feature>
<dbReference type="EMBL" id="CP019434">
    <property type="protein sequence ID" value="APZ41819.1"/>
    <property type="molecule type" value="Genomic_DNA"/>
</dbReference>
<dbReference type="Pfam" id="PF01243">
    <property type="entry name" value="PNPOx_N"/>
    <property type="match status" value="1"/>
</dbReference>
<dbReference type="Proteomes" id="UP000243807">
    <property type="component" value="Chromosome"/>
</dbReference>
<dbReference type="GO" id="GO:0004733">
    <property type="term" value="F:pyridoxamine phosphate oxidase activity"/>
    <property type="evidence" value="ECO:0007669"/>
    <property type="project" value="UniProtKB-UniRule"/>
</dbReference>
<feature type="binding site" evidence="5">
    <location>
        <begin position="176"/>
        <end position="178"/>
    </location>
    <ligand>
        <name>substrate</name>
    </ligand>
</feature>
<feature type="binding site" evidence="5 6">
    <location>
        <position position="170"/>
    </location>
    <ligand>
        <name>FMN</name>
        <dbReference type="ChEBI" id="CHEBI:58210"/>
    </ligand>
</feature>
<comment type="catalytic activity">
    <reaction evidence="5">
        <text>pyridoxamine 5'-phosphate + O2 + H2O = pyridoxal 5'-phosphate + H2O2 + NH4(+)</text>
        <dbReference type="Rhea" id="RHEA:15817"/>
        <dbReference type="ChEBI" id="CHEBI:15377"/>
        <dbReference type="ChEBI" id="CHEBI:15379"/>
        <dbReference type="ChEBI" id="CHEBI:16240"/>
        <dbReference type="ChEBI" id="CHEBI:28938"/>
        <dbReference type="ChEBI" id="CHEBI:58451"/>
        <dbReference type="ChEBI" id="CHEBI:597326"/>
        <dbReference type="EC" id="1.4.3.5"/>
    </reaction>
</comment>
<feature type="binding site" evidence="5">
    <location>
        <position position="112"/>
    </location>
    <ligand>
        <name>substrate</name>
    </ligand>
</feature>
<evidence type="ECO:0000256" key="6">
    <source>
        <dbReference type="PIRSR" id="PIRSR000190-2"/>
    </source>
</evidence>
<keyword evidence="10" id="KW-1185">Reference proteome</keyword>
<evidence type="ECO:0000256" key="3">
    <source>
        <dbReference type="ARBA" id="ARBA00022643"/>
    </source>
</evidence>
<comment type="caution">
    <text evidence="5">Lacks conserved residue(s) required for the propagation of feature annotation.</text>
</comment>
<dbReference type="PIRSF" id="PIRSF000190">
    <property type="entry name" value="Pyd_amn-ph_oxd"/>
    <property type="match status" value="1"/>
</dbReference>
<keyword evidence="2 5" id="KW-0285">Flavoprotein</keyword>
<feature type="domain" description="Pyridoxine 5'-phosphate oxidase dimerisation C-terminal" evidence="8">
    <location>
        <begin position="157"/>
        <end position="197"/>
    </location>
</feature>
<evidence type="ECO:0000313" key="10">
    <source>
        <dbReference type="Proteomes" id="UP000243807"/>
    </source>
</evidence>
<keyword evidence="5" id="KW-0664">Pyridoxine biosynthesis</keyword>
<comment type="pathway">
    <text evidence="5">Cofactor metabolism; pyridoxal 5'-phosphate salvage; pyridoxal 5'-phosphate from pyridoxine 5'-phosphate: step 1/1.</text>
</comment>
<feature type="binding site" evidence="5 6">
    <location>
        <position position="90"/>
    </location>
    <ligand>
        <name>FMN</name>
        <dbReference type="ChEBI" id="CHEBI:58210"/>
    </ligand>
</feature>
<dbReference type="OrthoDB" id="9780392at2"/>
<dbReference type="InterPro" id="IPR000659">
    <property type="entry name" value="Pyridox_Oxase"/>
</dbReference>
<dbReference type="PROSITE" id="PS01064">
    <property type="entry name" value="PYRIDOX_OXIDASE"/>
    <property type="match status" value="1"/>
</dbReference>
<dbReference type="InterPro" id="IPR019740">
    <property type="entry name" value="Pyridox_Oxase_CS"/>
</dbReference>
<reference evidence="9 10" key="1">
    <citation type="submission" date="2017-01" db="EMBL/GenBank/DDBJ databases">
        <title>Draft sequence of Acidihalobacter ferrooxidans strain DSM 14175 (strain V8).</title>
        <authorList>
            <person name="Khaleque H.N."/>
            <person name="Ramsay J.P."/>
            <person name="Murphy R.J.T."/>
            <person name="Kaksonen A.H."/>
            <person name="Boxall N.J."/>
            <person name="Watkin E.L.J."/>
        </authorList>
    </citation>
    <scope>NUCLEOTIDE SEQUENCE [LARGE SCALE GENOMIC DNA]</scope>
    <source>
        <strain evidence="9 10">V8</strain>
    </source>
</reference>
<dbReference type="GO" id="GO:0010181">
    <property type="term" value="F:FMN binding"/>
    <property type="evidence" value="ECO:0007669"/>
    <property type="project" value="UniProtKB-UniRule"/>
</dbReference>